<evidence type="ECO:0000313" key="1">
    <source>
        <dbReference type="EMBL" id="JAD69232.1"/>
    </source>
</evidence>
<dbReference type="EMBL" id="GBRH01228663">
    <property type="protein sequence ID" value="JAD69232.1"/>
    <property type="molecule type" value="Transcribed_RNA"/>
</dbReference>
<name>A0A0A9CCK1_ARUDO</name>
<protein>
    <submittedName>
        <fullName evidence="1">Uncharacterized protein</fullName>
    </submittedName>
</protein>
<sequence length="30" mass="3461">MTNSINKKVVDIPFFVVIITLRLHFGRKSS</sequence>
<proteinExistence type="predicted"/>
<reference evidence="1" key="2">
    <citation type="journal article" date="2015" name="Data Brief">
        <title>Shoot transcriptome of the giant reed, Arundo donax.</title>
        <authorList>
            <person name="Barrero R.A."/>
            <person name="Guerrero F.D."/>
            <person name="Moolhuijzen P."/>
            <person name="Goolsby J.A."/>
            <person name="Tidwell J."/>
            <person name="Bellgard S.E."/>
            <person name="Bellgard M.I."/>
        </authorList>
    </citation>
    <scope>NUCLEOTIDE SEQUENCE</scope>
    <source>
        <tissue evidence="1">Shoot tissue taken approximately 20 cm above the soil surface</tissue>
    </source>
</reference>
<accession>A0A0A9CCK1</accession>
<dbReference type="AlphaFoldDB" id="A0A0A9CCK1"/>
<reference evidence="1" key="1">
    <citation type="submission" date="2014-09" db="EMBL/GenBank/DDBJ databases">
        <authorList>
            <person name="Magalhaes I.L.F."/>
            <person name="Oliveira U."/>
            <person name="Santos F.R."/>
            <person name="Vidigal T.H.D.A."/>
            <person name="Brescovit A.D."/>
            <person name="Santos A.J."/>
        </authorList>
    </citation>
    <scope>NUCLEOTIDE SEQUENCE</scope>
    <source>
        <tissue evidence="1">Shoot tissue taken approximately 20 cm above the soil surface</tissue>
    </source>
</reference>
<organism evidence="1">
    <name type="scientific">Arundo donax</name>
    <name type="common">Giant reed</name>
    <name type="synonym">Donax arundinaceus</name>
    <dbReference type="NCBI Taxonomy" id="35708"/>
    <lineage>
        <taxon>Eukaryota</taxon>
        <taxon>Viridiplantae</taxon>
        <taxon>Streptophyta</taxon>
        <taxon>Embryophyta</taxon>
        <taxon>Tracheophyta</taxon>
        <taxon>Spermatophyta</taxon>
        <taxon>Magnoliopsida</taxon>
        <taxon>Liliopsida</taxon>
        <taxon>Poales</taxon>
        <taxon>Poaceae</taxon>
        <taxon>PACMAD clade</taxon>
        <taxon>Arundinoideae</taxon>
        <taxon>Arundineae</taxon>
        <taxon>Arundo</taxon>
    </lineage>
</organism>